<evidence type="ECO:0000256" key="1">
    <source>
        <dbReference type="ARBA" id="ARBA00004651"/>
    </source>
</evidence>
<evidence type="ECO:0000256" key="6">
    <source>
        <dbReference type="ARBA" id="ARBA00023136"/>
    </source>
</evidence>
<protein>
    <submittedName>
        <fullName evidence="9">Hemolysin</fullName>
    </submittedName>
</protein>
<feature type="transmembrane region" description="Helical" evidence="8">
    <location>
        <begin position="20"/>
        <end position="38"/>
    </location>
</feature>
<comment type="subcellular location">
    <subcellularLocation>
        <location evidence="1">Cell membrane</location>
        <topology evidence="1">Multi-pass membrane protein</topology>
    </subcellularLocation>
</comment>
<sequence length="216" mass="24445">MVDRVKYSFKEELFNAISHWLGFVAGIVGLVVLIIFGVKNHSTLQIVGFSIYGACIILLYLFSALYHSIPFEKAKTVLRVFDHLSIYLLIAGTYTPIILNSFSGSKRIVLISLIWGLSVIGVLFKLFINGKFTKFKKLSTIIYLVLGWLSILFIKQIILTTSYKFIVFLLIGGVLYSLGTIFYMDRKIPYNHAIWHLFVLAASVAHFIGIFDAYAI</sequence>
<dbReference type="InterPro" id="IPR004254">
    <property type="entry name" value="AdipoR/HlyIII-related"/>
</dbReference>
<feature type="transmembrane region" description="Helical" evidence="8">
    <location>
        <begin position="165"/>
        <end position="183"/>
    </location>
</feature>
<dbReference type="NCBIfam" id="TIGR01065">
    <property type="entry name" value="hlyIII"/>
    <property type="match status" value="1"/>
</dbReference>
<evidence type="ECO:0000256" key="5">
    <source>
        <dbReference type="ARBA" id="ARBA00022989"/>
    </source>
</evidence>
<comment type="similarity">
    <text evidence="2">Belongs to the UPF0073 (Hly-III) family.</text>
</comment>
<dbReference type="RefSeq" id="WP_019034776.1">
    <property type="nucleotide sequence ID" value="NZ_UGSZ01000001.1"/>
</dbReference>
<keyword evidence="6 8" id="KW-0472">Membrane</keyword>
<dbReference type="Pfam" id="PF03006">
    <property type="entry name" value="HlyIII"/>
    <property type="match status" value="1"/>
</dbReference>
<evidence type="ECO:0000313" key="9">
    <source>
        <dbReference type="EMBL" id="SUB57424.1"/>
    </source>
</evidence>
<feature type="transmembrane region" description="Helical" evidence="8">
    <location>
        <begin position="195"/>
        <end position="215"/>
    </location>
</feature>
<organism evidence="9 10">
    <name type="scientific">Peptoniphilus lacrimalis</name>
    <dbReference type="NCBI Taxonomy" id="33031"/>
    <lineage>
        <taxon>Bacteria</taxon>
        <taxon>Bacillati</taxon>
        <taxon>Bacillota</taxon>
        <taxon>Tissierellia</taxon>
        <taxon>Tissierellales</taxon>
        <taxon>Peptoniphilaceae</taxon>
        <taxon>Peptoniphilus</taxon>
    </lineage>
</organism>
<dbReference type="Proteomes" id="UP000255517">
    <property type="component" value="Unassembled WGS sequence"/>
</dbReference>
<dbReference type="AlphaFoldDB" id="A0A379C5C4"/>
<feature type="binding site" evidence="7">
    <location>
        <position position="196"/>
    </location>
    <ligand>
        <name>Zn(2+)</name>
        <dbReference type="ChEBI" id="CHEBI:29105"/>
    </ligand>
</feature>
<dbReference type="InterPro" id="IPR005744">
    <property type="entry name" value="Hy-lIII"/>
</dbReference>
<dbReference type="STRING" id="1122949.GCA_000378725_01004"/>
<keyword evidence="3" id="KW-1003">Cell membrane</keyword>
<evidence type="ECO:0000256" key="3">
    <source>
        <dbReference type="ARBA" id="ARBA00022475"/>
    </source>
</evidence>
<dbReference type="GO" id="GO:0046872">
    <property type="term" value="F:metal ion binding"/>
    <property type="evidence" value="ECO:0007669"/>
    <property type="project" value="UniProtKB-KW"/>
</dbReference>
<feature type="transmembrane region" description="Helical" evidence="8">
    <location>
        <begin position="140"/>
        <end position="159"/>
    </location>
</feature>
<proteinExistence type="inferred from homology"/>
<dbReference type="GO" id="GO:0005886">
    <property type="term" value="C:plasma membrane"/>
    <property type="evidence" value="ECO:0007669"/>
    <property type="project" value="UniProtKB-SubCell"/>
</dbReference>
<evidence type="ECO:0000256" key="2">
    <source>
        <dbReference type="ARBA" id="ARBA00008488"/>
    </source>
</evidence>
<feature type="transmembrane region" description="Helical" evidence="8">
    <location>
        <begin position="84"/>
        <end position="102"/>
    </location>
</feature>
<accession>A0A379C5C4</accession>
<gene>
    <name evidence="9" type="primary">yqfA</name>
    <name evidence="9" type="ORF">NCTC13149_01266</name>
</gene>
<name>A0A379C5C4_9FIRM</name>
<feature type="transmembrane region" description="Helical" evidence="8">
    <location>
        <begin position="44"/>
        <end position="63"/>
    </location>
</feature>
<keyword evidence="7" id="KW-0479">Metal-binding</keyword>
<feature type="binding site" evidence="7">
    <location>
        <position position="67"/>
    </location>
    <ligand>
        <name>Zn(2+)</name>
        <dbReference type="ChEBI" id="CHEBI:29105"/>
    </ligand>
</feature>
<dbReference type="PANTHER" id="PTHR20855">
    <property type="entry name" value="ADIPOR/PROGESTIN RECEPTOR-RELATED"/>
    <property type="match status" value="1"/>
</dbReference>
<evidence type="ECO:0000256" key="4">
    <source>
        <dbReference type="ARBA" id="ARBA00022692"/>
    </source>
</evidence>
<reference evidence="9 10" key="1">
    <citation type="submission" date="2018-06" db="EMBL/GenBank/DDBJ databases">
        <authorList>
            <consortium name="Pathogen Informatics"/>
            <person name="Doyle S."/>
        </authorList>
    </citation>
    <scope>NUCLEOTIDE SEQUENCE [LARGE SCALE GENOMIC DNA]</scope>
    <source>
        <strain evidence="9 10">NCTC13149</strain>
    </source>
</reference>
<evidence type="ECO:0000256" key="7">
    <source>
        <dbReference type="PIRSR" id="PIRSR604254-1"/>
    </source>
</evidence>
<keyword evidence="4 8" id="KW-0812">Transmembrane</keyword>
<evidence type="ECO:0000256" key="8">
    <source>
        <dbReference type="SAM" id="Phobius"/>
    </source>
</evidence>
<feature type="binding site" evidence="7">
    <location>
        <position position="192"/>
    </location>
    <ligand>
        <name>Zn(2+)</name>
        <dbReference type="ChEBI" id="CHEBI:29105"/>
    </ligand>
</feature>
<keyword evidence="5 8" id="KW-1133">Transmembrane helix</keyword>
<evidence type="ECO:0000313" key="10">
    <source>
        <dbReference type="Proteomes" id="UP000255517"/>
    </source>
</evidence>
<dbReference type="GO" id="GO:0140911">
    <property type="term" value="F:pore-forming activity"/>
    <property type="evidence" value="ECO:0007669"/>
    <property type="project" value="InterPro"/>
</dbReference>
<dbReference type="EMBL" id="UGSZ01000001">
    <property type="protein sequence ID" value="SUB57424.1"/>
    <property type="molecule type" value="Genomic_DNA"/>
</dbReference>
<dbReference type="PANTHER" id="PTHR20855:SF3">
    <property type="entry name" value="LD03007P"/>
    <property type="match status" value="1"/>
</dbReference>
<keyword evidence="7" id="KW-0862">Zinc</keyword>
<dbReference type="OrthoDB" id="9813689at2"/>
<feature type="transmembrane region" description="Helical" evidence="8">
    <location>
        <begin position="108"/>
        <end position="128"/>
    </location>
</feature>